<gene>
    <name evidence="2" type="ORF">RM446_02280</name>
</gene>
<dbReference type="EMBL" id="JAVREK010000002">
    <property type="protein sequence ID" value="MDT0300936.1"/>
    <property type="molecule type" value="Genomic_DNA"/>
</dbReference>
<dbReference type="InterPro" id="IPR041698">
    <property type="entry name" value="Methyltransf_25"/>
</dbReference>
<sequence length="266" mass="28947">MTEVIHGLDIPGTQVTTMYDGFHGTIYGSFVDQRAVDINVVQKWAGDRPARILDLCCGVGRFARTLAADGHSVTAVDLSEDMIGRARGLWHDKAGQAPGRVEFMTGDATSLDLGEQFDVIVVGGLSLSTLDDDGRISTLKVIRRHLAHGGTLLCDYMPRPDWTGTKENHLSFSFPSDNGKAFTVMSVRQAPSEGRQISNMYSEIIGENGSTQRILSAETVGYLDPPTVVEELQSAGLRVEEEVEIKLPTGSDDSFFCFVMVRCTAV</sequence>
<reference evidence="3" key="1">
    <citation type="submission" date="2023-07" db="EMBL/GenBank/DDBJ databases">
        <title>30 novel species of actinomycetes from the DSMZ collection.</title>
        <authorList>
            <person name="Nouioui I."/>
        </authorList>
    </citation>
    <scope>NUCLEOTIDE SEQUENCE [LARGE SCALE GENOMIC DNA]</scope>
    <source>
        <strain evidence="3">DSM 45055</strain>
    </source>
</reference>
<dbReference type="GO" id="GO:0008168">
    <property type="term" value="F:methyltransferase activity"/>
    <property type="evidence" value="ECO:0007669"/>
    <property type="project" value="UniProtKB-KW"/>
</dbReference>
<keyword evidence="2" id="KW-0489">Methyltransferase</keyword>
<dbReference type="PANTHER" id="PTHR43464">
    <property type="entry name" value="METHYLTRANSFERASE"/>
    <property type="match status" value="1"/>
</dbReference>
<dbReference type="SUPFAM" id="SSF53335">
    <property type="entry name" value="S-adenosyl-L-methionine-dependent methyltransferases"/>
    <property type="match status" value="1"/>
</dbReference>
<dbReference type="CDD" id="cd02440">
    <property type="entry name" value="AdoMet_MTases"/>
    <property type="match status" value="1"/>
</dbReference>
<evidence type="ECO:0000313" key="3">
    <source>
        <dbReference type="Proteomes" id="UP001183226"/>
    </source>
</evidence>
<dbReference type="Gene3D" id="3.40.50.150">
    <property type="entry name" value="Vaccinia Virus protein VP39"/>
    <property type="match status" value="1"/>
</dbReference>
<dbReference type="RefSeq" id="WP_311543371.1">
    <property type="nucleotide sequence ID" value="NZ_JAVREK010000002.1"/>
</dbReference>
<dbReference type="InterPro" id="IPR029063">
    <property type="entry name" value="SAM-dependent_MTases_sf"/>
</dbReference>
<organism evidence="2 3">
    <name type="scientific">Streptomonospora wellingtoniae</name>
    <dbReference type="NCBI Taxonomy" id="3075544"/>
    <lineage>
        <taxon>Bacteria</taxon>
        <taxon>Bacillati</taxon>
        <taxon>Actinomycetota</taxon>
        <taxon>Actinomycetes</taxon>
        <taxon>Streptosporangiales</taxon>
        <taxon>Nocardiopsidaceae</taxon>
        <taxon>Streptomonospora</taxon>
    </lineage>
</organism>
<dbReference type="GO" id="GO:0032259">
    <property type="term" value="P:methylation"/>
    <property type="evidence" value="ECO:0007669"/>
    <property type="project" value="UniProtKB-KW"/>
</dbReference>
<proteinExistence type="predicted"/>
<evidence type="ECO:0000259" key="1">
    <source>
        <dbReference type="Pfam" id="PF13649"/>
    </source>
</evidence>
<keyword evidence="2" id="KW-0808">Transferase</keyword>
<keyword evidence="3" id="KW-1185">Reference proteome</keyword>
<evidence type="ECO:0000313" key="2">
    <source>
        <dbReference type="EMBL" id="MDT0300936.1"/>
    </source>
</evidence>
<feature type="domain" description="Methyltransferase" evidence="1">
    <location>
        <begin position="52"/>
        <end position="150"/>
    </location>
</feature>
<dbReference type="Pfam" id="PF13649">
    <property type="entry name" value="Methyltransf_25"/>
    <property type="match status" value="1"/>
</dbReference>
<comment type="caution">
    <text evidence="2">The sequence shown here is derived from an EMBL/GenBank/DDBJ whole genome shotgun (WGS) entry which is preliminary data.</text>
</comment>
<accession>A0ABU2KNU0</accession>
<protein>
    <submittedName>
        <fullName evidence="2">Class I SAM-dependent methyltransferase</fullName>
        <ecNumber evidence="2">2.1.-.-</ecNumber>
    </submittedName>
</protein>
<dbReference type="PANTHER" id="PTHR43464:SF94">
    <property type="entry name" value="MALONYL-[ACYL-CARRIER PROTEIN] O-METHYLTRANSFERASE"/>
    <property type="match status" value="1"/>
</dbReference>
<dbReference type="Proteomes" id="UP001183226">
    <property type="component" value="Unassembled WGS sequence"/>
</dbReference>
<dbReference type="EC" id="2.1.-.-" evidence="2"/>
<name>A0ABU2KNU0_9ACTN</name>